<dbReference type="InterPro" id="IPR036390">
    <property type="entry name" value="WH_DNA-bd_sf"/>
</dbReference>
<dbReference type="EMBL" id="JAPFCC010000001">
    <property type="protein sequence ID" value="MCW7555878.1"/>
    <property type="molecule type" value="Genomic_DNA"/>
</dbReference>
<protein>
    <recommendedName>
        <fullName evidence="1">HTH iclR-type domain-containing protein</fullName>
    </recommendedName>
</protein>
<dbReference type="InterPro" id="IPR005471">
    <property type="entry name" value="Tscrpt_reg_IclR_N"/>
</dbReference>
<dbReference type="Gene3D" id="1.10.10.10">
    <property type="entry name" value="Winged helix-like DNA-binding domain superfamily/Winged helix DNA-binding domain"/>
    <property type="match status" value="1"/>
</dbReference>
<gene>
    <name evidence="2" type="ORF">NX722_25270</name>
</gene>
<sequence length="107" mass="12514">MARHQQPALIKAMGVWKALSENGFRGRTATELRIEFDMPKSTCWRILKTLEEGNWVVRKPGGRQREDIWQISPSFLEVLAKYRQYMMGRVQGVKDEYRAVTKEDLEA</sequence>
<comment type="caution">
    <text evidence="2">The sequence shown here is derived from an EMBL/GenBank/DDBJ whole genome shotgun (WGS) entry which is preliminary data.</text>
</comment>
<dbReference type="Proteomes" id="UP001209854">
    <property type="component" value="Unassembled WGS sequence"/>
</dbReference>
<name>A0ABT3N2L1_9GAMM</name>
<organism evidence="2 3">
    <name type="scientific">Endozoicomonas gorgoniicola</name>
    <dbReference type="NCBI Taxonomy" id="1234144"/>
    <lineage>
        <taxon>Bacteria</taxon>
        <taxon>Pseudomonadati</taxon>
        <taxon>Pseudomonadota</taxon>
        <taxon>Gammaproteobacteria</taxon>
        <taxon>Oceanospirillales</taxon>
        <taxon>Endozoicomonadaceae</taxon>
        <taxon>Endozoicomonas</taxon>
    </lineage>
</organism>
<evidence type="ECO:0000313" key="2">
    <source>
        <dbReference type="EMBL" id="MCW7555878.1"/>
    </source>
</evidence>
<dbReference type="RefSeq" id="WP_262565616.1">
    <property type="nucleotide sequence ID" value="NZ_JAPFCC010000001.1"/>
</dbReference>
<dbReference type="SUPFAM" id="SSF46785">
    <property type="entry name" value="Winged helix' DNA-binding domain"/>
    <property type="match status" value="1"/>
</dbReference>
<proteinExistence type="predicted"/>
<evidence type="ECO:0000259" key="1">
    <source>
        <dbReference type="Pfam" id="PF09339"/>
    </source>
</evidence>
<dbReference type="Pfam" id="PF09339">
    <property type="entry name" value="HTH_IclR"/>
    <property type="match status" value="1"/>
</dbReference>
<keyword evidence="3" id="KW-1185">Reference proteome</keyword>
<dbReference type="InterPro" id="IPR036388">
    <property type="entry name" value="WH-like_DNA-bd_sf"/>
</dbReference>
<reference evidence="2 3" key="1">
    <citation type="submission" date="2022-10" db="EMBL/GenBank/DDBJ databases">
        <title>High-quality genome sequences of two octocoral-associated bacteria, Endozoicomonas euniceicola EF212 and Endozoicomonas gorgoniicola PS125.</title>
        <authorList>
            <person name="Chiou Y.-J."/>
            <person name="Chen Y.-H."/>
        </authorList>
    </citation>
    <scope>NUCLEOTIDE SEQUENCE [LARGE SCALE GENOMIC DNA]</scope>
    <source>
        <strain evidence="2 3">PS125</strain>
    </source>
</reference>
<accession>A0ABT3N2L1</accession>
<feature type="domain" description="HTH iclR-type" evidence="1">
    <location>
        <begin position="9"/>
        <end position="59"/>
    </location>
</feature>
<evidence type="ECO:0000313" key="3">
    <source>
        <dbReference type="Proteomes" id="UP001209854"/>
    </source>
</evidence>